<name>A0ACB8CWK5_DERSI</name>
<dbReference type="EMBL" id="CM023473">
    <property type="protein sequence ID" value="KAH7953550.1"/>
    <property type="molecule type" value="Genomic_DNA"/>
</dbReference>
<organism evidence="1 2">
    <name type="scientific">Dermacentor silvarum</name>
    <name type="common">Tick</name>
    <dbReference type="NCBI Taxonomy" id="543639"/>
    <lineage>
        <taxon>Eukaryota</taxon>
        <taxon>Metazoa</taxon>
        <taxon>Ecdysozoa</taxon>
        <taxon>Arthropoda</taxon>
        <taxon>Chelicerata</taxon>
        <taxon>Arachnida</taxon>
        <taxon>Acari</taxon>
        <taxon>Parasitiformes</taxon>
        <taxon>Ixodida</taxon>
        <taxon>Ixodoidea</taxon>
        <taxon>Ixodidae</taxon>
        <taxon>Rhipicephalinae</taxon>
        <taxon>Dermacentor</taxon>
    </lineage>
</organism>
<keyword evidence="2" id="KW-1185">Reference proteome</keyword>
<proteinExistence type="predicted"/>
<evidence type="ECO:0000313" key="2">
    <source>
        <dbReference type="Proteomes" id="UP000821865"/>
    </source>
</evidence>
<gene>
    <name evidence="1" type="ORF">HPB49_010071</name>
</gene>
<evidence type="ECO:0000313" key="1">
    <source>
        <dbReference type="EMBL" id="KAH7953550.1"/>
    </source>
</evidence>
<reference evidence="1" key="1">
    <citation type="submission" date="2020-05" db="EMBL/GenBank/DDBJ databases">
        <title>Large-scale comparative analyses of tick genomes elucidate their genetic diversity and vector capacities.</title>
        <authorList>
            <person name="Jia N."/>
            <person name="Wang J."/>
            <person name="Shi W."/>
            <person name="Du L."/>
            <person name="Sun Y."/>
            <person name="Zhan W."/>
            <person name="Jiang J."/>
            <person name="Wang Q."/>
            <person name="Zhang B."/>
            <person name="Ji P."/>
            <person name="Sakyi L.B."/>
            <person name="Cui X."/>
            <person name="Yuan T."/>
            <person name="Jiang B."/>
            <person name="Yang W."/>
            <person name="Lam T.T.-Y."/>
            <person name="Chang Q."/>
            <person name="Ding S."/>
            <person name="Wang X."/>
            <person name="Zhu J."/>
            <person name="Ruan X."/>
            <person name="Zhao L."/>
            <person name="Wei J."/>
            <person name="Que T."/>
            <person name="Du C."/>
            <person name="Cheng J."/>
            <person name="Dai P."/>
            <person name="Han X."/>
            <person name="Huang E."/>
            <person name="Gao Y."/>
            <person name="Liu J."/>
            <person name="Shao H."/>
            <person name="Ye R."/>
            <person name="Li L."/>
            <person name="Wei W."/>
            <person name="Wang X."/>
            <person name="Wang C."/>
            <person name="Yang T."/>
            <person name="Huo Q."/>
            <person name="Li W."/>
            <person name="Guo W."/>
            <person name="Chen H."/>
            <person name="Zhou L."/>
            <person name="Ni X."/>
            <person name="Tian J."/>
            <person name="Zhou Y."/>
            <person name="Sheng Y."/>
            <person name="Liu T."/>
            <person name="Pan Y."/>
            <person name="Xia L."/>
            <person name="Li J."/>
            <person name="Zhao F."/>
            <person name="Cao W."/>
        </authorList>
    </citation>
    <scope>NUCLEOTIDE SEQUENCE</scope>
    <source>
        <strain evidence="1">Dsil-2018</strain>
    </source>
</reference>
<dbReference type="Proteomes" id="UP000821865">
    <property type="component" value="Chromosome 4"/>
</dbReference>
<comment type="caution">
    <text evidence="1">The sequence shown here is derived from an EMBL/GenBank/DDBJ whole genome shotgun (WGS) entry which is preliminary data.</text>
</comment>
<accession>A0ACB8CWK5</accession>
<sequence>MRVGVTTEPDEITRQRRSFWEQEHLGIVEDAQLTTKDDNVLRVFGETIVHKSGRYKVTLLWRENASDLADNKSTASHTRAHRVRRTATNSVQKTRTWISRSSCTDLKVALAKMKRGMAPGRDKITAKPLVNLADRAYDTLFAFISSIWLR</sequence>
<protein>
    <submittedName>
        <fullName evidence="1">Uncharacterized protein</fullName>
    </submittedName>
</protein>